<evidence type="ECO:0000256" key="12">
    <source>
        <dbReference type="HAMAP-Rule" id="MF_00365"/>
    </source>
</evidence>
<dbReference type="GO" id="GO:0005524">
    <property type="term" value="F:ATP binding"/>
    <property type="evidence" value="ECO:0007669"/>
    <property type="project" value="UniProtKB-UniRule"/>
</dbReference>
<dbReference type="NCBIfam" id="TIGR00611">
    <property type="entry name" value="recf"/>
    <property type="match status" value="1"/>
</dbReference>
<dbReference type="RefSeq" id="WP_074950494.1">
    <property type="nucleotide sequence ID" value="NZ_FPBV01000005.1"/>
</dbReference>
<organism evidence="15 16">
    <name type="scientific">Alicyclobacillus macrosporangiidus</name>
    <dbReference type="NCBI Taxonomy" id="392015"/>
    <lineage>
        <taxon>Bacteria</taxon>
        <taxon>Bacillati</taxon>
        <taxon>Bacillota</taxon>
        <taxon>Bacilli</taxon>
        <taxon>Bacillales</taxon>
        <taxon>Alicyclobacillaceae</taxon>
        <taxon>Alicyclobacillus</taxon>
    </lineage>
</organism>
<dbReference type="InterPro" id="IPR018078">
    <property type="entry name" value="DNA-binding_RecF_CS"/>
</dbReference>
<keyword evidence="16" id="KW-1185">Reference proteome</keyword>
<dbReference type="InterPro" id="IPR027417">
    <property type="entry name" value="P-loop_NTPase"/>
</dbReference>
<dbReference type="InterPro" id="IPR001238">
    <property type="entry name" value="DNA-binding_RecF"/>
</dbReference>
<dbReference type="EMBL" id="FPBV01000005">
    <property type="protein sequence ID" value="SFU62108.1"/>
    <property type="molecule type" value="Genomic_DNA"/>
</dbReference>
<accession>A0A1I7HN37</accession>
<keyword evidence="8 12" id="KW-0067">ATP-binding</keyword>
<dbReference type="CDD" id="cd03242">
    <property type="entry name" value="ABC_RecF"/>
    <property type="match status" value="1"/>
</dbReference>
<evidence type="ECO:0000256" key="2">
    <source>
        <dbReference type="ARBA" id="ARBA00008016"/>
    </source>
</evidence>
<dbReference type="STRING" id="392015.SAMN05421543_1056"/>
<sequence length="371" mass="41899">MHIEWLELTQYRNYTHQRIEFSSGVNVFIGENAQGKTNALEAVYLLAMGRAHRTSRDADCIQWGADGARVSAQVVTAGRPRTLAVELHRGAKRAEVNGVLQAKMTDFVGHFQVVLFAPEDLQLVKGAPAARRRFIDMEIGQTQPKYLYHLAQYQRALQQRNALLKQDRVDNTYLEVLEAQMADHGAEVVVRRHGFLTRLHTIAQRIHEEISDGRERFTFQYRSPLEGLGEAEPISVAEVREALLQALAVRRAADLQTGHTSVGPHRDDLLFFIDGQPVQSFASQGQQRTIALSLRLAEMDLIRDEVGEYPVLLLDDVLSELDNTRQQRLVWSMSEKVQTILTTTALFPIQGNLRLAARLFQVRSGIIQKEG</sequence>
<dbReference type="SUPFAM" id="SSF52540">
    <property type="entry name" value="P-loop containing nucleoside triphosphate hydrolases"/>
    <property type="match status" value="1"/>
</dbReference>
<dbReference type="InterPro" id="IPR003395">
    <property type="entry name" value="RecF/RecN/SMC_N"/>
</dbReference>
<dbReference type="GO" id="GO:0005737">
    <property type="term" value="C:cytoplasm"/>
    <property type="evidence" value="ECO:0007669"/>
    <property type="project" value="UniProtKB-SubCell"/>
</dbReference>
<dbReference type="Pfam" id="PF02463">
    <property type="entry name" value="SMC_N"/>
    <property type="match status" value="1"/>
</dbReference>
<gene>
    <name evidence="12" type="primary">recF</name>
    <name evidence="15" type="ORF">SAMN05421543_1056</name>
</gene>
<comment type="subcellular location">
    <subcellularLocation>
        <location evidence="1 12 13">Cytoplasm</location>
    </subcellularLocation>
</comment>
<keyword evidence="5 12" id="KW-0235">DNA replication</keyword>
<dbReference type="GO" id="GO:0006260">
    <property type="term" value="P:DNA replication"/>
    <property type="evidence" value="ECO:0007669"/>
    <property type="project" value="UniProtKB-UniRule"/>
</dbReference>
<comment type="similarity">
    <text evidence="2 12 13">Belongs to the RecF family.</text>
</comment>
<dbReference type="InterPro" id="IPR042174">
    <property type="entry name" value="RecF_2"/>
</dbReference>
<dbReference type="Gene3D" id="3.40.50.300">
    <property type="entry name" value="P-loop containing nucleotide triphosphate hydrolases"/>
    <property type="match status" value="1"/>
</dbReference>
<evidence type="ECO:0000256" key="10">
    <source>
        <dbReference type="ARBA" id="ARBA00023204"/>
    </source>
</evidence>
<evidence type="ECO:0000313" key="16">
    <source>
        <dbReference type="Proteomes" id="UP000183508"/>
    </source>
</evidence>
<feature type="domain" description="RecF/RecN/SMC N-terminal" evidence="14">
    <location>
        <begin position="3"/>
        <end position="343"/>
    </location>
</feature>
<keyword evidence="9 12" id="KW-0238">DNA-binding</keyword>
<evidence type="ECO:0000256" key="3">
    <source>
        <dbReference type="ARBA" id="ARBA00020170"/>
    </source>
</evidence>
<evidence type="ECO:0000259" key="14">
    <source>
        <dbReference type="Pfam" id="PF02463"/>
    </source>
</evidence>
<name>A0A1I7HN37_9BACL</name>
<dbReference type="HAMAP" id="MF_00365">
    <property type="entry name" value="RecF"/>
    <property type="match status" value="1"/>
</dbReference>
<dbReference type="GO" id="GO:0009432">
    <property type="term" value="P:SOS response"/>
    <property type="evidence" value="ECO:0007669"/>
    <property type="project" value="UniProtKB-UniRule"/>
</dbReference>
<evidence type="ECO:0000256" key="5">
    <source>
        <dbReference type="ARBA" id="ARBA00022705"/>
    </source>
</evidence>
<evidence type="ECO:0000256" key="11">
    <source>
        <dbReference type="ARBA" id="ARBA00023236"/>
    </source>
</evidence>
<evidence type="ECO:0000256" key="13">
    <source>
        <dbReference type="RuleBase" id="RU000578"/>
    </source>
</evidence>
<dbReference type="PROSITE" id="PS00618">
    <property type="entry name" value="RECF_2"/>
    <property type="match status" value="1"/>
</dbReference>
<evidence type="ECO:0000256" key="8">
    <source>
        <dbReference type="ARBA" id="ARBA00022840"/>
    </source>
</evidence>
<dbReference type="eggNOG" id="COG1195">
    <property type="taxonomic scope" value="Bacteria"/>
</dbReference>
<keyword evidence="7 12" id="KW-0227">DNA damage</keyword>
<dbReference type="PANTHER" id="PTHR32182">
    <property type="entry name" value="DNA REPLICATION AND REPAIR PROTEIN RECF"/>
    <property type="match status" value="1"/>
</dbReference>
<evidence type="ECO:0000313" key="15">
    <source>
        <dbReference type="EMBL" id="SFU62108.1"/>
    </source>
</evidence>
<dbReference type="GO" id="GO:0000731">
    <property type="term" value="P:DNA synthesis involved in DNA repair"/>
    <property type="evidence" value="ECO:0007669"/>
    <property type="project" value="TreeGrafter"/>
</dbReference>
<dbReference type="GO" id="GO:0003697">
    <property type="term" value="F:single-stranded DNA binding"/>
    <property type="evidence" value="ECO:0007669"/>
    <property type="project" value="UniProtKB-UniRule"/>
</dbReference>
<keyword evidence="11 12" id="KW-0742">SOS response</keyword>
<dbReference type="PANTHER" id="PTHR32182:SF0">
    <property type="entry name" value="DNA REPLICATION AND REPAIR PROTEIN RECF"/>
    <property type="match status" value="1"/>
</dbReference>
<keyword evidence="4 12" id="KW-0963">Cytoplasm</keyword>
<dbReference type="Gene3D" id="1.20.1050.90">
    <property type="entry name" value="RecF/RecN/SMC, N-terminal domain"/>
    <property type="match status" value="1"/>
</dbReference>
<keyword evidence="10 12" id="KW-0234">DNA repair</keyword>
<feature type="binding site" evidence="12">
    <location>
        <begin position="30"/>
        <end position="37"/>
    </location>
    <ligand>
        <name>ATP</name>
        <dbReference type="ChEBI" id="CHEBI:30616"/>
    </ligand>
</feature>
<dbReference type="GO" id="GO:0006302">
    <property type="term" value="P:double-strand break repair"/>
    <property type="evidence" value="ECO:0007669"/>
    <property type="project" value="TreeGrafter"/>
</dbReference>
<evidence type="ECO:0000256" key="4">
    <source>
        <dbReference type="ARBA" id="ARBA00022490"/>
    </source>
</evidence>
<dbReference type="PROSITE" id="PS00617">
    <property type="entry name" value="RECF_1"/>
    <property type="match status" value="1"/>
</dbReference>
<proteinExistence type="inferred from homology"/>
<keyword evidence="6 12" id="KW-0547">Nucleotide-binding</keyword>
<evidence type="ECO:0000256" key="7">
    <source>
        <dbReference type="ARBA" id="ARBA00022763"/>
    </source>
</evidence>
<reference evidence="16" key="1">
    <citation type="submission" date="2016-10" db="EMBL/GenBank/DDBJ databases">
        <authorList>
            <person name="Varghese N."/>
        </authorList>
    </citation>
    <scope>NUCLEOTIDE SEQUENCE [LARGE SCALE GENOMIC DNA]</scope>
    <source>
        <strain evidence="16">DSM 17980</strain>
    </source>
</reference>
<dbReference type="OrthoDB" id="9803889at2"/>
<comment type="function">
    <text evidence="12 13">The RecF protein is involved in DNA metabolism; it is required for DNA replication and normal SOS inducibility. RecF binds preferentially to single-stranded, linear DNA. It also seems to bind ATP.</text>
</comment>
<dbReference type="AlphaFoldDB" id="A0A1I7HN37"/>
<evidence type="ECO:0000256" key="6">
    <source>
        <dbReference type="ARBA" id="ARBA00022741"/>
    </source>
</evidence>
<evidence type="ECO:0000256" key="9">
    <source>
        <dbReference type="ARBA" id="ARBA00023125"/>
    </source>
</evidence>
<dbReference type="Proteomes" id="UP000183508">
    <property type="component" value="Unassembled WGS sequence"/>
</dbReference>
<evidence type="ECO:0000256" key="1">
    <source>
        <dbReference type="ARBA" id="ARBA00004496"/>
    </source>
</evidence>
<protein>
    <recommendedName>
        <fullName evidence="3 12">DNA replication and repair protein RecF</fullName>
    </recommendedName>
</protein>